<dbReference type="Proteomes" id="UP000009131">
    <property type="component" value="Unassembled WGS sequence"/>
</dbReference>
<feature type="region of interest" description="Disordered" evidence="1">
    <location>
        <begin position="439"/>
        <end position="565"/>
    </location>
</feature>
<reference evidence="3 4" key="1">
    <citation type="journal article" date="2011" name="J. Gen. Appl. Microbiol.">
        <title>Draft genome sequencing of the enigmatic basidiomycete Mixia osmundae.</title>
        <authorList>
            <person name="Nishida H."/>
            <person name="Nagatsuka Y."/>
            <person name="Sugiyama J."/>
        </authorList>
    </citation>
    <scope>NUCLEOTIDE SEQUENCE [LARGE SCALE GENOMIC DNA]</scope>
    <source>
        <strain evidence="4">CBS 9802 / IAM 14324 / JCM 22182 / KY 12970</strain>
    </source>
</reference>
<organism evidence="3 4">
    <name type="scientific">Mixia osmundae (strain CBS 9802 / IAM 14324 / JCM 22182 / KY 12970)</name>
    <dbReference type="NCBI Taxonomy" id="764103"/>
    <lineage>
        <taxon>Eukaryota</taxon>
        <taxon>Fungi</taxon>
        <taxon>Dikarya</taxon>
        <taxon>Basidiomycota</taxon>
        <taxon>Pucciniomycotina</taxon>
        <taxon>Mixiomycetes</taxon>
        <taxon>Mixiales</taxon>
        <taxon>Mixiaceae</taxon>
        <taxon>Mixia</taxon>
    </lineage>
</organism>
<proteinExistence type="predicted"/>
<feature type="region of interest" description="Disordered" evidence="1">
    <location>
        <begin position="106"/>
        <end position="147"/>
    </location>
</feature>
<dbReference type="PANTHER" id="PTHR16019:SF5">
    <property type="entry name" value="BSD DOMAIN-CONTAINING PROTEIN 1"/>
    <property type="match status" value="1"/>
</dbReference>
<dbReference type="InterPro" id="IPR051494">
    <property type="entry name" value="BSD_domain-containing"/>
</dbReference>
<accession>G7DSQ1</accession>
<dbReference type="Gene3D" id="1.10.3970.10">
    <property type="entry name" value="BSD domain"/>
    <property type="match status" value="1"/>
</dbReference>
<dbReference type="STRING" id="764103.G7DSQ1"/>
<feature type="compositionally biased region" description="Polar residues" evidence="1">
    <location>
        <begin position="532"/>
        <end position="546"/>
    </location>
</feature>
<feature type="domain" description="BSD" evidence="2">
    <location>
        <begin position="401"/>
        <end position="430"/>
    </location>
</feature>
<evidence type="ECO:0000313" key="3">
    <source>
        <dbReference type="EMBL" id="GAA93609.1"/>
    </source>
</evidence>
<feature type="compositionally biased region" description="Low complexity" evidence="1">
    <location>
        <begin position="515"/>
        <end position="531"/>
    </location>
</feature>
<feature type="compositionally biased region" description="Polar residues" evidence="1">
    <location>
        <begin position="13"/>
        <end position="31"/>
    </location>
</feature>
<dbReference type="AlphaFoldDB" id="G7DSQ1"/>
<dbReference type="OMA" id="TYYEGAR"/>
<feature type="compositionally biased region" description="Acidic residues" evidence="1">
    <location>
        <begin position="447"/>
        <end position="462"/>
    </location>
</feature>
<keyword evidence="4" id="KW-1185">Reference proteome</keyword>
<dbReference type="OrthoDB" id="73788at2759"/>
<dbReference type="RefSeq" id="XP_014570455.1">
    <property type="nucleotide sequence ID" value="XM_014714969.1"/>
</dbReference>
<dbReference type="Pfam" id="PF03909">
    <property type="entry name" value="BSD"/>
    <property type="match status" value="1"/>
</dbReference>
<name>G7DSQ1_MIXOS</name>
<dbReference type="eggNOG" id="ENOG502S5UQ">
    <property type="taxonomic scope" value="Eukaryota"/>
</dbReference>
<gene>
    <name evidence="3" type="primary">Mo00253</name>
    <name evidence="3" type="ORF">E5Q_00253</name>
</gene>
<feature type="region of interest" description="Disordered" evidence="1">
    <location>
        <begin position="1"/>
        <end position="31"/>
    </location>
</feature>
<evidence type="ECO:0000256" key="1">
    <source>
        <dbReference type="SAM" id="MobiDB-lite"/>
    </source>
</evidence>
<comment type="caution">
    <text evidence="3">The sequence shown here is derived from an EMBL/GenBank/DDBJ whole genome shotgun (WGS) entry which is preliminary data.</text>
</comment>
<feature type="compositionally biased region" description="Low complexity" evidence="1">
    <location>
        <begin position="463"/>
        <end position="476"/>
    </location>
</feature>
<dbReference type="InParanoid" id="G7DSQ1"/>
<protein>
    <recommendedName>
        <fullName evidence="2">BSD domain-containing protein</fullName>
    </recommendedName>
</protein>
<dbReference type="InterPro" id="IPR035925">
    <property type="entry name" value="BSD_dom_sf"/>
</dbReference>
<evidence type="ECO:0000259" key="2">
    <source>
        <dbReference type="PROSITE" id="PS50858"/>
    </source>
</evidence>
<dbReference type="InterPro" id="IPR005607">
    <property type="entry name" value="BSD_dom"/>
</dbReference>
<reference evidence="3 4" key="2">
    <citation type="journal article" date="2012" name="Open Biol.">
        <title>Characteristics of nucleosomes and linker DNA regions on the genome of the basidiomycete Mixia osmundae revealed by mono- and dinucleosome mapping.</title>
        <authorList>
            <person name="Nishida H."/>
            <person name="Kondo S."/>
            <person name="Matsumoto T."/>
            <person name="Suzuki Y."/>
            <person name="Yoshikawa H."/>
            <person name="Taylor T.D."/>
            <person name="Sugiyama J."/>
        </authorList>
    </citation>
    <scope>NUCLEOTIDE SEQUENCE [LARGE SCALE GENOMIC DNA]</scope>
    <source>
        <strain evidence="4">CBS 9802 / IAM 14324 / JCM 22182 / KY 12970</strain>
    </source>
</reference>
<dbReference type="PANTHER" id="PTHR16019">
    <property type="entry name" value="SYNAPSE-ASSOCIATED PROTEIN"/>
    <property type="match status" value="1"/>
</dbReference>
<dbReference type="EMBL" id="BABT02000008">
    <property type="protein sequence ID" value="GAA93609.1"/>
    <property type="molecule type" value="Genomic_DNA"/>
</dbReference>
<dbReference type="SUPFAM" id="SSF140383">
    <property type="entry name" value="BSD domain-like"/>
    <property type="match status" value="1"/>
</dbReference>
<dbReference type="PROSITE" id="PS50858">
    <property type="entry name" value="BSD"/>
    <property type="match status" value="1"/>
</dbReference>
<evidence type="ECO:0000313" key="4">
    <source>
        <dbReference type="Proteomes" id="UP000009131"/>
    </source>
</evidence>
<dbReference type="HOGENOM" id="CLU_485778_0_0_1"/>
<dbReference type="GO" id="GO:0005737">
    <property type="term" value="C:cytoplasm"/>
    <property type="evidence" value="ECO:0007669"/>
    <property type="project" value="TreeGrafter"/>
</dbReference>
<feature type="compositionally biased region" description="Polar residues" evidence="1">
    <location>
        <begin position="478"/>
        <end position="490"/>
    </location>
</feature>
<sequence>MDLTDGLYDARSTADSTPTPDRQQDQQASTGVVNLDEELKNLAVGLGSVGQSLGSFWGSFKKQGAAAYEATQRELNQRTEAARKDLTPLISKAREELGKIGEQALATASAGQASSNEDKDDDTRTQTDDGSPGEQLATPVSKGKERELDAVGPVPAIAQEDASFTYSTLDGVIISTRPEANATAPELDLAPAIASTQKFFASIQAQIQANSNVAAISKAVPNLTQLQAQLEKLPLQVQEQLHKLPIENSTKIAEGYLQKGEAYFTKAGKEIGDLLKDAVKVVPPSEADQRAAREAAWQSKGGMVAARTDSLLHRLRSDPNVFLVDPAQPAVSIQVTDTAGQHAAPAADSAARQREATSSESRMLYARFLQELEDKGGFESSFWKDQIAAELARPRGEGALLQGSFEAVVPSRITAEAFWARYFFRVRQIEVDEAKRKQVLADAKSQEEEDFSWDNDEDEDAEAAAPATTAKPAVPAHQDSNVSAGQASSASDDESWGAESPSQERAPDVLPLKPSAIRAIASRESSEEGSSTYDIVSRTSGQVSANEDTRAVPAKTEDDEDSDWE</sequence>